<dbReference type="Pfam" id="PF00112">
    <property type="entry name" value="Peptidase_C1"/>
    <property type="match status" value="1"/>
</dbReference>
<comment type="caution">
    <text evidence="6">The sequence shown here is derived from an EMBL/GenBank/DDBJ whole genome shotgun (WGS) entry which is preliminary data.</text>
</comment>
<keyword evidence="3" id="KW-0732">Signal</keyword>
<organism evidence="6 7">
    <name type="scientific">Halteria grandinella</name>
    <dbReference type="NCBI Taxonomy" id="5974"/>
    <lineage>
        <taxon>Eukaryota</taxon>
        <taxon>Sar</taxon>
        <taxon>Alveolata</taxon>
        <taxon>Ciliophora</taxon>
        <taxon>Intramacronucleata</taxon>
        <taxon>Spirotrichea</taxon>
        <taxon>Stichotrichia</taxon>
        <taxon>Sporadotrichida</taxon>
        <taxon>Halteriidae</taxon>
        <taxon>Halteria</taxon>
    </lineage>
</organism>
<comment type="similarity">
    <text evidence="1">Belongs to the peptidase C1 family.</text>
</comment>
<dbReference type="InterPro" id="IPR013201">
    <property type="entry name" value="Prot_inhib_I29"/>
</dbReference>
<keyword evidence="2" id="KW-0865">Zymogen</keyword>
<evidence type="ECO:0000313" key="7">
    <source>
        <dbReference type="Proteomes" id="UP000785679"/>
    </source>
</evidence>
<accession>A0A8J8NL62</accession>
<dbReference type="OrthoDB" id="300352at2759"/>
<dbReference type="GO" id="GO:0008234">
    <property type="term" value="F:cysteine-type peptidase activity"/>
    <property type="evidence" value="ECO:0007669"/>
    <property type="project" value="InterPro"/>
</dbReference>
<dbReference type="PANTHER" id="PTHR12411">
    <property type="entry name" value="CYSTEINE PROTEASE FAMILY C1-RELATED"/>
    <property type="match status" value="1"/>
</dbReference>
<evidence type="ECO:0000256" key="1">
    <source>
        <dbReference type="ARBA" id="ARBA00008455"/>
    </source>
</evidence>
<dbReference type="Pfam" id="PF08246">
    <property type="entry name" value="Inhibitor_I29"/>
    <property type="match status" value="1"/>
</dbReference>
<evidence type="ECO:0000259" key="4">
    <source>
        <dbReference type="SMART" id="SM00645"/>
    </source>
</evidence>
<dbReference type="EMBL" id="RRYP01012792">
    <property type="protein sequence ID" value="TNV76888.1"/>
    <property type="molecule type" value="Genomic_DNA"/>
</dbReference>
<evidence type="ECO:0000256" key="2">
    <source>
        <dbReference type="ARBA" id="ARBA00023145"/>
    </source>
</evidence>
<evidence type="ECO:0000313" key="6">
    <source>
        <dbReference type="EMBL" id="TNV76888.1"/>
    </source>
</evidence>
<dbReference type="InterPro" id="IPR025661">
    <property type="entry name" value="Pept_asp_AS"/>
</dbReference>
<proteinExistence type="inferred from homology"/>
<dbReference type="InterPro" id="IPR038765">
    <property type="entry name" value="Papain-like_cys_pep_sf"/>
</dbReference>
<evidence type="ECO:0000259" key="5">
    <source>
        <dbReference type="SMART" id="SM00848"/>
    </source>
</evidence>
<dbReference type="InterPro" id="IPR039417">
    <property type="entry name" value="Peptidase_C1A_papain-like"/>
</dbReference>
<reference evidence="6" key="1">
    <citation type="submission" date="2019-06" db="EMBL/GenBank/DDBJ databases">
        <authorList>
            <person name="Zheng W."/>
        </authorList>
    </citation>
    <scope>NUCLEOTIDE SEQUENCE</scope>
    <source>
        <strain evidence="6">QDHG01</strain>
    </source>
</reference>
<dbReference type="Gene3D" id="3.90.70.10">
    <property type="entry name" value="Cysteine proteinases"/>
    <property type="match status" value="1"/>
</dbReference>
<evidence type="ECO:0000256" key="3">
    <source>
        <dbReference type="SAM" id="SignalP"/>
    </source>
</evidence>
<dbReference type="SMART" id="SM00645">
    <property type="entry name" value="Pept_C1"/>
    <property type="match status" value="1"/>
</dbReference>
<dbReference type="AlphaFoldDB" id="A0A8J8NL62"/>
<gene>
    <name evidence="6" type="ORF">FGO68_gene8429</name>
</gene>
<dbReference type="SUPFAM" id="SSF54001">
    <property type="entry name" value="Cysteine proteinases"/>
    <property type="match status" value="1"/>
</dbReference>
<feature type="domain" description="Peptidase C1A papain C-terminal" evidence="4">
    <location>
        <begin position="113"/>
        <end position="329"/>
    </location>
</feature>
<dbReference type="Proteomes" id="UP000785679">
    <property type="component" value="Unassembled WGS sequence"/>
</dbReference>
<dbReference type="PROSITE" id="PS00640">
    <property type="entry name" value="THIOL_PROTEASE_ASN"/>
    <property type="match status" value="1"/>
</dbReference>
<feature type="domain" description="Cathepsin propeptide inhibitor" evidence="5">
    <location>
        <begin position="26"/>
        <end position="83"/>
    </location>
</feature>
<name>A0A8J8NL62_HALGN</name>
<dbReference type="SMART" id="SM00848">
    <property type="entry name" value="Inhibitor_I29"/>
    <property type="match status" value="1"/>
</dbReference>
<dbReference type="InterPro" id="IPR013128">
    <property type="entry name" value="Peptidase_C1A"/>
</dbReference>
<sequence>MKVLLPLLFISICQGKFLSEDYDTLYLQWLAKYSKSYTTKSDFHNRKQIFIDNIKQVDKLNQEFNGKTRFGLTKFADMTLEEFKHRVNGGQPKQKVENIHSQSSLKPDRKVSLPLHVDWRDSDFVSDVKDQGACNSHWAIAVADALETSFGIDYLIDSGDLSVQQLVDCVPKEPMTGCHQNIDVNTTLTYVMQYGIQDDDSYTYMGYEQPCQYDKSQVIYTPGGFEAIKPLNDQDFKTHVVDRPIIIEVEADTELFQFYQDGILQNRVPDECGQYVQHKMVVVGYDDQLGYWLIKNSWGGDWGEDGYVRIGYSTPPGQCGIYQRPMAIKGYSQP</sequence>
<dbReference type="GO" id="GO:0006508">
    <property type="term" value="P:proteolysis"/>
    <property type="evidence" value="ECO:0007669"/>
    <property type="project" value="InterPro"/>
</dbReference>
<dbReference type="InterPro" id="IPR000668">
    <property type="entry name" value="Peptidase_C1A_C"/>
</dbReference>
<feature type="chain" id="PRO_5035148622" evidence="3">
    <location>
        <begin position="16"/>
        <end position="334"/>
    </location>
</feature>
<protein>
    <submittedName>
        <fullName evidence="6">Uncharacterized protein</fullName>
    </submittedName>
</protein>
<dbReference type="CDD" id="cd02248">
    <property type="entry name" value="Peptidase_C1A"/>
    <property type="match status" value="1"/>
</dbReference>
<feature type="signal peptide" evidence="3">
    <location>
        <begin position="1"/>
        <end position="15"/>
    </location>
</feature>
<keyword evidence="7" id="KW-1185">Reference proteome</keyword>